<accession>A0A1I7TIF3</accession>
<name>A0A1I7TIF3_9PELO</name>
<evidence type="ECO:0000313" key="3">
    <source>
        <dbReference type="WBParaSite" id="Csp11.Scaffold622.g6246.t1"/>
    </source>
</evidence>
<keyword evidence="2" id="KW-1185">Reference proteome</keyword>
<reference evidence="3" key="1">
    <citation type="submission" date="2016-11" db="UniProtKB">
        <authorList>
            <consortium name="WormBaseParasite"/>
        </authorList>
    </citation>
    <scope>IDENTIFICATION</scope>
</reference>
<protein>
    <submittedName>
        <fullName evidence="3">Uncharacterized protein</fullName>
    </submittedName>
</protein>
<organism evidence="2 3">
    <name type="scientific">Caenorhabditis tropicalis</name>
    <dbReference type="NCBI Taxonomy" id="1561998"/>
    <lineage>
        <taxon>Eukaryota</taxon>
        <taxon>Metazoa</taxon>
        <taxon>Ecdysozoa</taxon>
        <taxon>Nematoda</taxon>
        <taxon>Chromadorea</taxon>
        <taxon>Rhabditida</taxon>
        <taxon>Rhabditina</taxon>
        <taxon>Rhabditomorpha</taxon>
        <taxon>Rhabditoidea</taxon>
        <taxon>Rhabditidae</taxon>
        <taxon>Peloderinae</taxon>
        <taxon>Caenorhabditis</taxon>
    </lineage>
</organism>
<evidence type="ECO:0000256" key="1">
    <source>
        <dbReference type="SAM" id="MobiDB-lite"/>
    </source>
</evidence>
<feature type="compositionally biased region" description="Basic residues" evidence="1">
    <location>
        <begin position="1"/>
        <end position="18"/>
    </location>
</feature>
<proteinExistence type="predicted"/>
<dbReference type="WBParaSite" id="Csp11.Scaffold622.g6246.t1">
    <property type="protein sequence ID" value="Csp11.Scaffold622.g6246.t1"/>
    <property type="gene ID" value="Csp11.Scaffold622.g6246"/>
</dbReference>
<dbReference type="AlphaFoldDB" id="A0A1I7TIF3"/>
<sequence length="108" mass="12707">MSKWRRKDVSGSRRRRRKEQAAPRTCNKNVAQRNNAFSPIARRRRFAVLAYSHSHRKLFLPPERGKQQEKVRMSQKLSGRVLPVLKITSTPWIIGFVGGHRKSRMEKK</sequence>
<evidence type="ECO:0000313" key="2">
    <source>
        <dbReference type="Proteomes" id="UP000095282"/>
    </source>
</evidence>
<feature type="region of interest" description="Disordered" evidence="1">
    <location>
        <begin position="1"/>
        <end position="27"/>
    </location>
</feature>
<dbReference type="Proteomes" id="UP000095282">
    <property type="component" value="Unplaced"/>
</dbReference>